<dbReference type="Proteomes" id="UP000028006">
    <property type="component" value="Unassembled WGS sequence"/>
</dbReference>
<gene>
    <name evidence="1" type="ORF">GZ77_20590</name>
</gene>
<dbReference type="EMBL" id="JOKG01000004">
    <property type="protein sequence ID" value="KEQ12845.1"/>
    <property type="molecule type" value="Genomic_DNA"/>
</dbReference>
<protein>
    <submittedName>
        <fullName evidence="1">Uncharacterized protein</fullName>
    </submittedName>
</protein>
<proteinExistence type="predicted"/>
<dbReference type="AlphaFoldDB" id="A0A081N322"/>
<dbReference type="InterPro" id="IPR036388">
    <property type="entry name" value="WH-like_DNA-bd_sf"/>
</dbReference>
<comment type="caution">
    <text evidence="1">The sequence shown here is derived from an EMBL/GenBank/DDBJ whole genome shotgun (WGS) entry which is preliminary data.</text>
</comment>
<reference evidence="1 2" key="1">
    <citation type="submission" date="2014-06" db="EMBL/GenBank/DDBJ databases">
        <title>Whole Genome Sequences of Three Symbiotic Endozoicomonas Bacteria.</title>
        <authorList>
            <person name="Neave M.J."/>
            <person name="Apprill A."/>
            <person name="Voolstra C.R."/>
        </authorList>
    </citation>
    <scope>NUCLEOTIDE SEQUENCE [LARGE SCALE GENOMIC DNA]</scope>
    <source>
        <strain evidence="1 2">LMG 24815</strain>
    </source>
</reference>
<evidence type="ECO:0000313" key="1">
    <source>
        <dbReference type="EMBL" id="KEQ12845.1"/>
    </source>
</evidence>
<dbReference type="Gene3D" id="1.10.10.10">
    <property type="entry name" value="Winged helix-like DNA-binding domain superfamily/Winged helix DNA-binding domain"/>
    <property type="match status" value="1"/>
</dbReference>
<keyword evidence="2" id="KW-1185">Reference proteome</keyword>
<accession>A0A081N322</accession>
<evidence type="ECO:0000313" key="2">
    <source>
        <dbReference type="Proteomes" id="UP000028006"/>
    </source>
</evidence>
<sequence>MSNRDQEKLKQVERMLKDNPGMFNNQVAAMVGVSETTVTTFRRALGIPSRNEYLFNEAKRLFTENPDRSVDGVAWLLSVNRATVSNYRKRLGLNQKRKSLTEAQRKHIVHLFTVEKLSKVEISRQMQLHWTTVSRIVESAKSGASMSKRLTSDPVPAPSLINQLLMQSWKQTFCIDRSLVEA</sequence>
<name>A0A081N322_9GAMM</name>
<dbReference type="RefSeq" id="WP_034878239.1">
    <property type="nucleotide sequence ID" value="NZ_JOKG01000004.1"/>
</dbReference>
<organism evidence="1 2">
    <name type="scientific">Endozoicomonas montiporae</name>
    <dbReference type="NCBI Taxonomy" id="1027273"/>
    <lineage>
        <taxon>Bacteria</taxon>
        <taxon>Pseudomonadati</taxon>
        <taxon>Pseudomonadota</taxon>
        <taxon>Gammaproteobacteria</taxon>
        <taxon>Oceanospirillales</taxon>
        <taxon>Endozoicomonadaceae</taxon>
        <taxon>Endozoicomonas</taxon>
    </lineage>
</organism>